<keyword evidence="4 6" id="KW-0067">ATP-binding</keyword>
<organism evidence="6 7">
    <name type="scientific">Lentzea atacamensis</name>
    <dbReference type="NCBI Taxonomy" id="531938"/>
    <lineage>
        <taxon>Bacteria</taxon>
        <taxon>Bacillati</taxon>
        <taxon>Actinomycetota</taxon>
        <taxon>Actinomycetes</taxon>
        <taxon>Pseudonocardiales</taxon>
        <taxon>Pseudonocardiaceae</taxon>
        <taxon>Lentzea</taxon>
    </lineage>
</organism>
<dbReference type="PROSITE" id="PS00211">
    <property type="entry name" value="ABC_TRANSPORTER_1"/>
    <property type="match status" value="1"/>
</dbReference>
<proteinExistence type="inferred from homology"/>
<dbReference type="InterPro" id="IPR017871">
    <property type="entry name" value="ABC_transporter-like_CS"/>
</dbReference>
<evidence type="ECO:0000256" key="4">
    <source>
        <dbReference type="ARBA" id="ARBA00022840"/>
    </source>
</evidence>
<evidence type="ECO:0000256" key="2">
    <source>
        <dbReference type="ARBA" id="ARBA00022448"/>
    </source>
</evidence>
<accession>A0A316HQP6</accession>
<dbReference type="InterPro" id="IPR003593">
    <property type="entry name" value="AAA+_ATPase"/>
</dbReference>
<dbReference type="EMBL" id="QGHB01000010">
    <property type="protein sequence ID" value="PWK83611.1"/>
    <property type="molecule type" value="Genomic_DNA"/>
</dbReference>
<dbReference type="SMART" id="SM00382">
    <property type="entry name" value="AAA"/>
    <property type="match status" value="1"/>
</dbReference>
<dbReference type="PANTHER" id="PTHR43335:SF4">
    <property type="entry name" value="ABC TRANSPORTER, ATP-BINDING PROTEIN"/>
    <property type="match status" value="1"/>
</dbReference>
<keyword evidence="2" id="KW-0813">Transport</keyword>
<keyword evidence="3" id="KW-0547">Nucleotide-binding</keyword>
<comment type="caution">
    <text evidence="6">The sequence shown here is derived from an EMBL/GenBank/DDBJ whole genome shotgun (WGS) entry which is preliminary data.</text>
</comment>
<dbReference type="PROSITE" id="PS50893">
    <property type="entry name" value="ABC_TRANSPORTER_2"/>
    <property type="match status" value="1"/>
</dbReference>
<dbReference type="PANTHER" id="PTHR43335">
    <property type="entry name" value="ABC TRANSPORTER, ATP-BINDING PROTEIN"/>
    <property type="match status" value="1"/>
</dbReference>
<dbReference type="AlphaFoldDB" id="A0A316HQP6"/>
<name>A0A316HQP6_9PSEU</name>
<protein>
    <submittedName>
        <fullName evidence="6">ABC-2 type transport system ATP-binding protein</fullName>
    </submittedName>
</protein>
<dbReference type="InterPro" id="IPR027417">
    <property type="entry name" value="P-loop_NTPase"/>
</dbReference>
<comment type="similarity">
    <text evidence="1">Belongs to the ABC transporter superfamily.</text>
</comment>
<sequence length="305" mass="32370">MATAAPVIDASELTKRYGDLAAVDAVSLRVEPGEIYALLGLNGAGKTTMIRMLLGMVRPTGGQVTLLGERVRRGHNEMWSRVGYLVETPAAYPELTVVENLAVVARLRGLTDPRAVGAVVERLGLSAYAGNRAGTLSLGNAQRLGLAKALIHRPDLVILDEPANGLDPAGVAEIRALLLDLAREHGVSVLLSSHILTEVARLATRIGVIDHGLLLKEIATEDLASLARPRLSVAARDGDRVAEALRVAGLVASADGDGYVIEDERAVRRPDDVAALLVAAGCPPTRLVVTQDDLETYFLKLVEPR</sequence>
<dbReference type="GO" id="GO:0005524">
    <property type="term" value="F:ATP binding"/>
    <property type="evidence" value="ECO:0007669"/>
    <property type="project" value="UniProtKB-KW"/>
</dbReference>
<reference evidence="6 7" key="1">
    <citation type="submission" date="2018-05" db="EMBL/GenBank/DDBJ databases">
        <title>Genomic Encyclopedia of Type Strains, Phase IV (KMG-IV): sequencing the most valuable type-strain genomes for metagenomic binning, comparative biology and taxonomic classification.</title>
        <authorList>
            <person name="Goeker M."/>
        </authorList>
    </citation>
    <scope>NUCLEOTIDE SEQUENCE [LARGE SCALE GENOMIC DNA]</scope>
    <source>
        <strain evidence="6 7">DSM 45480</strain>
    </source>
</reference>
<dbReference type="SUPFAM" id="SSF52540">
    <property type="entry name" value="P-loop containing nucleoside triphosphate hydrolases"/>
    <property type="match status" value="1"/>
</dbReference>
<dbReference type="Gene3D" id="3.40.50.300">
    <property type="entry name" value="P-loop containing nucleotide triphosphate hydrolases"/>
    <property type="match status" value="1"/>
</dbReference>
<evidence type="ECO:0000256" key="1">
    <source>
        <dbReference type="ARBA" id="ARBA00005417"/>
    </source>
</evidence>
<evidence type="ECO:0000313" key="6">
    <source>
        <dbReference type="EMBL" id="PWK83611.1"/>
    </source>
</evidence>
<evidence type="ECO:0000256" key="3">
    <source>
        <dbReference type="ARBA" id="ARBA00022741"/>
    </source>
</evidence>
<dbReference type="GO" id="GO:0016887">
    <property type="term" value="F:ATP hydrolysis activity"/>
    <property type="evidence" value="ECO:0007669"/>
    <property type="project" value="InterPro"/>
</dbReference>
<evidence type="ECO:0000259" key="5">
    <source>
        <dbReference type="PROSITE" id="PS50893"/>
    </source>
</evidence>
<gene>
    <name evidence="6" type="ORF">C8D88_11067</name>
</gene>
<dbReference type="Proteomes" id="UP000246005">
    <property type="component" value="Unassembled WGS sequence"/>
</dbReference>
<dbReference type="InterPro" id="IPR003439">
    <property type="entry name" value="ABC_transporter-like_ATP-bd"/>
</dbReference>
<evidence type="ECO:0000313" key="7">
    <source>
        <dbReference type="Proteomes" id="UP000246005"/>
    </source>
</evidence>
<dbReference type="RefSeq" id="WP_109639432.1">
    <property type="nucleotide sequence ID" value="NZ_QGHB01000010.1"/>
</dbReference>
<dbReference type="Pfam" id="PF00005">
    <property type="entry name" value="ABC_tran"/>
    <property type="match status" value="1"/>
</dbReference>
<feature type="domain" description="ABC transporter" evidence="5">
    <location>
        <begin position="8"/>
        <end position="236"/>
    </location>
</feature>